<feature type="compositionally biased region" description="Polar residues" evidence="1">
    <location>
        <begin position="49"/>
        <end position="59"/>
    </location>
</feature>
<dbReference type="EMBL" id="VDEP01000373">
    <property type="protein sequence ID" value="KAA1093781.1"/>
    <property type="molecule type" value="Genomic_DNA"/>
</dbReference>
<evidence type="ECO:0000256" key="1">
    <source>
        <dbReference type="SAM" id="MobiDB-lite"/>
    </source>
</evidence>
<proteinExistence type="predicted"/>
<protein>
    <submittedName>
        <fullName evidence="2">Uncharacterized protein</fullName>
    </submittedName>
</protein>
<reference evidence="4 5" key="1">
    <citation type="submission" date="2019-05" db="EMBL/GenBank/DDBJ databases">
        <title>Emergence of the Ug99 lineage of the wheat stem rust pathogen through somatic hybridization.</title>
        <authorList>
            <person name="Li F."/>
            <person name="Upadhyaya N.M."/>
            <person name="Sperschneider J."/>
            <person name="Matny O."/>
            <person name="Nguyen-Phuc H."/>
            <person name="Mago R."/>
            <person name="Raley C."/>
            <person name="Miller M.E."/>
            <person name="Silverstein K.A.T."/>
            <person name="Henningsen E."/>
            <person name="Hirsch C.D."/>
            <person name="Visser B."/>
            <person name="Pretorius Z.A."/>
            <person name="Steffenson B.J."/>
            <person name="Schwessinger B."/>
            <person name="Dodds P.N."/>
            <person name="Figueroa M."/>
        </authorList>
    </citation>
    <scope>NUCLEOTIDE SEQUENCE [LARGE SCALE GENOMIC DNA]</scope>
    <source>
        <strain evidence="2">21-0</strain>
        <strain evidence="3 5">Ug99</strain>
    </source>
</reference>
<evidence type="ECO:0000313" key="4">
    <source>
        <dbReference type="Proteomes" id="UP000324748"/>
    </source>
</evidence>
<evidence type="ECO:0000313" key="3">
    <source>
        <dbReference type="EMBL" id="KAA1093781.1"/>
    </source>
</evidence>
<dbReference type="Proteomes" id="UP000325313">
    <property type="component" value="Unassembled WGS sequence"/>
</dbReference>
<gene>
    <name evidence="2" type="ORF">PGT21_011148</name>
    <name evidence="3" type="ORF">PGTUg99_029253</name>
</gene>
<sequence>MSQVRDLRAARDEAEADWAALVTAKKSFIASTSTTPVGTLIQAVVPATPKTTASRGTVQAATTTNARPPRTGAEKSDAPPPTLEKAPALAELPERAKYSGDALLPDLDELSEVICEAPNAAQVRSTTLAKFPSASAQQAKLPYLFSSA</sequence>
<comment type="caution">
    <text evidence="2">The sequence shown here is derived from an EMBL/GenBank/DDBJ whole genome shotgun (WGS) entry which is preliminary data.</text>
</comment>
<organism evidence="2 4">
    <name type="scientific">Puccinia graminis f. sp. tritici</name>
    <dbReference type="NCBI Taxonomy" id="56615"/>
    <lineage>
        <taxon>Eukaryota</taxon>
        <taxon>Fungi</taxon>
        <taxon>Dikarya</taxon>
        <taxon>Basidiomycota</taxon>
        <taxon>Pucciniomycotina</taxon>
        <taxon>Pucciniomycetes</taxon>
        <taxon>Pucciniales</taxon>
        <taxon>Pucciniaceae</taxon>
        <taxon>Puccinia</taxon>
    </lineage>
</organism>
<evidence type="ECO:0000313" key="5">
    <source>
        <dbReference type="Proteomes" id="UP000325313"/>
    </source>
</evidence>
<accession>A0A5B0NV77</accession>
<evidence type="ECO:0000313" key="2">
    <source>
        <dbReference type="EMBL" id="KAA1092682.1"/>
    </source>
</evidence>
<name>A0A5B0NV77_PUCGR</name>
<feature type="region of interest" description="Disordered" evidence="1">
    <location>
        <begin position="46"/>
        <end position="84"/>
    </location>
</feature>
<keyword evidence="4" id="KW-1185">Reference proteome</keyword>
<feature type="compositionally biased region" description="Low complexity" evidence="1">
    <location>
        <begin position="60"/>
        <end position="71"/>
    </location>
</feature>
<dbReference type="Proteomes" id="UP000324748">
    <property type="component" value="Unassembled WGS sequence"/>
</dbReference>
<dbReference type="AlphaFoldDB" id="A0A5B0NV77"/>
<dbReference type="EMBL" id="VSWC01000080">
    <property type="protein sequence ID" value="KAA1092682.1"/>
    <property type="molecule type" value="Genomic_DNA"/>
</dbReference>